<dbReference type="InterPro" id="IPR007419">
    <property type="entry name" value="BFD-like_2Fe2S-bd_dom"/>
</dbReference>
<dbReference type="Gene3D" id="1.10.10.1100">
    <property type="entry name" value="BFD-like [2Fe-2S]-binding domain"/>
    <property type="match status" value="1"/>
</dbReference>
<accession>A0A3B0W314</accession>
<gene>
    <name evidence="2" type="ORF">MNBD_GAMMA03-1722</name>
</gene>
<name>A0A3B0W314_9ZZZZ</name>
<evidence type="ECO:0000313" key="2">
    <source>
        <dbReference type="EMBL" id="VAW49671.1"/>
    </source>
</evidence>
<dbReference type="AlphaFoldDB" id="A0A3B0W314"/>
<organism evidence="2">
    <name type="scientific">hydrothermal vent metagenome</name>
    <dbReference type="NCBI Taxonomy" id="652676"/>
    <lineage>
        <taxon>unclassified sequences</taxon>
        <taxon>metagenomes</taxon>
        <taxon>ecological metagenomes</taxon>
    </lineage>
</organism>
<evidence type="ECO:0000259" key="1">
    <source>
        <dbReference type="Pfam" id="PF04324"/>
    </source>
</evidence>
<feature type="domain" description="BFD-like [2Fe-2S]-binding" evidence="1">
    <location>
        <begin position="22"/>
        <end position="68"/>
    </location>
</feature>
<dbReference type="InterPro" id="IPR041854">
    <property type="entry name" value="BFD-like_2Fe2S-bd_dom_sf"/>
</dbReference>
<proteinExistence type="predicted"/>
<reference evidence="2" key="1">
    <citation type="submission" date="2018-06" db="EMBL/GenBank/DDBJ databases">
        <authorList>
            <person name="Zhirakovskaya E."/>
        </authorList>
    </citation>
    <scope>NUCLEOTIDE SEQUENCE</scope>
</reference>
<protein>
    <recommendedName>
        <fullName evidence="1">BFD-like [2Fe-2S]-binding domain-containing protein</fullName>
    </recommendedName>
</protein>
<sequence>MNPETLKKLPPLLQKDLHKNLCVCNDVPKIDIINAIENGAETLEQIKAKTYATEGNGCCKQQIERLIECLTALDITDKPAKPKI</sequence>
<dbReference type="EMBL" id="UOFC01000297">
    <property type="protein sequence ID" value="VAW49671.1"/>
    <property type="molecule type" value="Genomic_DNA"/>
</dbReference>
<dbReference type="Pfam" id="PF04324">
    <property type="entry name" value="Fer2_BFD"/>
    <property type="match status" value="1"/>
</dbReference>